<dbReference type="eggNOG" id="COG0846">
    <property type="taxonomic scope" value="Bacteria"/>
</dbReference>
<dbReference type="Pfam" id="PF13289">
    <property type="entry name" value="SIR2_2"/>
    <property type="match status" value="1"/>
</dbReference>
<dbReference type="InterPro" id="IPR012337">
    <property type="entry name" value="RNaseH-like_sf"/>
</dbReference>
<dbReference type="KEGG" id="bxe:Bxe_A2569"/>
<name>Q13ZS9_PARXL</name>
<dbReference type="PATRIC" id="fig|266265.5.peg.1956"/>
<dbReference type="GO" id="GO:0003676">
    <property type="term" value="F:nucleic acid binding"/>
    <property type="evidence" value="ECO:0007669"/>
    <property type="project" value="InterPro"/>
</dbReference>
<dbReference type="Proteomes" id="UP000001817">
    <property type="component" value="Chromosome 1"/>
</dbReference>
<proteinExistence type="predicted"/>
<dbReference type="Gene3D" id="3.30.420.10">
    <property type="entry name" value="Ribonuclease H-like superfamily/Ribonuclease H"/>
    <property type="match status" value="1"/>
</dbReference>
<reference evidence="1 2" key="1">
    <citation type="journal article" date="2006" name="Proc. Natl. Acad. Sci. U.S.A.">
        <title>Burkholderia xenovorans LB400 harbors a multi-replicon, 9.73-Mbp genome shaped for versatility.</title>
        <authorList>
            <person name="Chain P.S."/>
            <person name="Denef V.J."/>
            <person name="Konstantinidis K.T."/>
            <person name="Vergez L.M."/>
            <person name="Agullo L."/>
            <person name="Reyes V.L."/>
            <person name="Hauser L."/>
            <person name="Cordova M."/>
            <person name="Gomez L."/>
            <person name="Gonzalez M."/>
            <person name="Land M."/>
            <person name="Lao V."/>
            <person name="Larimer F."/>
            <person name="LiPuma J.J."/>
            <person name="Mahenthiralingam E."/>
            <person name="Malfatti S.A."/>
            <person name="Marx C.J."/>
            <person name="Parnell J.J."/>
            <person name="Ramette A."/>
            <person name="Richardson P."/>
            <person name="Seeger M."/>
            <person name="Smith D."/>
            <person name="Spilker T."/>
            <person name="Sul W.J."/>
            <person name="Tsoi T.V."/>
            <person name="Ulrich L.E."/>
            <person name="Zhulin I.B."/>
            <person name="Tiedje J.M."/>
        </authorList>
    </citation>
    <scope>NUCLEOTIDE SEQUENCE [LARGE SCALE GENOMIC DNA]</scope>
    <source>
        <strain evidence="1 2">LB400</strain>
    </source>
</reference>
<evidence type="ECO:0000313" key="1">
    <source>
        <dbReference type="EMBL" id="ABE30410.1"/>
    </source>
</evidence>
<dbReference type="InterPro" id="IPR036397">
    <property type="entry name" value="RNaseH_sf"/>
</dbReference>
<dbReference type="AlphaFoldDB" id="Q13ZS9"/>
<dbReference type="EMBL" id="CP000270">
    <property type="protein sequence ID" value="ABE30410.1"/>
    <property type="molecule type" value="Genomic_DNA"/>
</dbReference>
<dbReference type="Gene3D" id="3.40.50.2300">
    <property type="match status" value="1"/>
</dbReference>
<dbReference type="KEGG" id="bxb:DR64_262"/>
<dbReference type="SUPFAM" id="SSF53098">
    <property type="entry name" value="Ribonuclease H-like"/>
    <property type="match status" value="1"/>
</dbReference>
<keyword evidence="2" id="KW-1185">Reference proteome</keyword>
<dbReference type="Gene3D" id="3.40.50.1220">
    <property type="entry name" value="TPP-binding domain"/>
    <property type="match status" value="1"/>
</dbReference>
<dbReference type="InterPro" id="IPR029035">
    <property type="entry name" value="DHS-like_NAD/FAD-binding_dom"/>
</dbReference>
<organism evidence="1 2">
    <name type="scientific">Paraburkholderia xenovorans (strain LB400)</name>
    <dbReference type="NCBI Taxonomy" id="266265"/>
    <lineage>
        <taxon>Bacteria</taxon>
        <taxon>Pseudomonadati</taxon>
        <taxon>Pseudomonadota</taxon>
        <taxon>Betaproteobacteria</taxon>
        <taxon>Burkholderiales</taxon>
        <taxon>Burkholderiaceae</taxon>
        <taxon>Paraburkholderia</taxon>
    </lineage>
</organism>
<dbReference type="eggNOG" id="COG1431">
    <property type="taxonomic scope" value="Bacteria"/>
</dbReference>
<dbReference type="CDD" id="cd04659">
    <property type="entry name" value="Piwi_piwi-like_ProArk"/>
    <property type="match status" value="1"/>
</dbReference>
<accession>Q13ZS9</accession>
<dbReference type="STRING" id="266265.Bxe_A2569"/>
<evidence type="ECO:0000313" key="2">
    <source>
        <dbReference type="Proteomes" id="UP000001817"/>
    </source>
</evidence>
<sequence>MHIHAALQTGSSVRRLGVDALVRSLAVSQDRPLMLFLGAGASMTSGMPSANQCIWEWKRDIFLSNNPGIEEQFSELSLPSVRDRIQTWLDRQRCYPVAGHPDEYGAYIEACFSRSDDRRRYFERWVKQSTPHTGYRLLAELAASGLIQTVWTTNFDGLIARAAVATNLTSIEIGIDSQQRLYRAPGKDELACVSMHGDYRYDRLKNSPGELAQVEVQLRDSLIEALRTHTVVVAGYSGRDESVMQAFRQYAASGPARTDLPLFWTQYGEDPPLDTVSAFLSTNDDEPSRFIVPGVSFDDLMRRLALYLSKGPARDRVNKILDEHATTPVNQLTAFGLPPLPPTGLIKSNAIPLTPPQELLEFDLHQWPASGTVWATLRELGDKHNFVAAPFRSKIYAIAIAESLRLAFGENLKGEIKRVPLNDDDLRYEDGVINQLVRRATVLALSAKANCPSDGESLIWTSEKVENLRLDRVDWKVHQAVLVQIRPLGTEMALVLKPTLYVTDKSGAIAPKDTERLVKQRVLGYQHNKEFNDATEAWRRRLVPQRDFHVRFPDHEDGIDLTFSGRPLFARITDERERTVSLSSAQELAARQAGLQLAEPRLKFARKSAAGLAFDTHPVRGLINNRPFDSSLTTTGIASSIRVGIIAPAQDATRVHQYLSQLHVAAQPGKDADYLPPFPGFASAYQCPLEIPAVGEQSFVQLDEPDSMTPSSARALAGAITRSIASLSASQRPDVTIIYVPDRWAPLRNYMIDDEEFDLHDFVKAAAIPKGCATQFVEEDTLRNTQQQCRVRWWLSLALYVKSMRTPWTLEGLSEKSAYVGLGFSVKRKTTQNAGAHVVLGCSHLYSPNGIGLQFRLSKIEDPIMRNKNPFMSFDDARRLGEGIRELFFAAQLRLPERVVIHKQTPFLREERSGLQAGLEGVACVELLQIFVDDTLRYVASHPTSDGKFETDNYPIRRGTTVVIDDHTALLWVHGASTALNPRRHYFQGKRRIPAPLVIRRHAGTTDLMTIADEVLGLSKMNFNSFDLYGQLPATIETSRRVAKIGALLDRFSEHSYDYRLFM</sequence>
<dbReference type="SUPFAM" id="SSF52467">
    <property type="entry name" value="DHS-like NAD/FAD-binding domain"/>
    <property type="match status" value="1"/>
</dbReference>
<protein>
    <submittedName>
        <fullName evidence="1">Uncharacterized protein</fullName>
    </submittedName>
</protein>
<gene>
    <name evidence="1" type="ORF">Bxe_A2569</name>
</gene>